<name>A0ABR6Z679_9BURK</name>
<comment type="caution">
    <text evidence="1">The sequence shown here is derived from an EMBL/GenBank/DDBJ whole genome shotgun (WGS) entry which is preliminary data.</text>
</comment>
<accession>A0ABR6Z679</accession>
<sequence>MQHELAFLHTSAVHIATFETLMQELAPGVKVHHHVDASLLSAAQQLGVADATVINSVHAAMQDAAASGARLVVCTCSSIGGVAERMSGKASLQTARIDRAMADRAVALGPRILLAAALESTLIPTTELLQESATALSTPVSISNLLIDGAWEFFLQGDSGAYRLAIANAIRQALQNDAAIDVVVLAQASMATAVPELRDLDKEVLSSPRPGVVHALDHLRKLAAAPAA</sequence>
<gene>
    <name evidence="1" type="ORF">H8L47_06710</name>
</gene>
<keyword evidence="2" id="KW-1185">Reference proteome</keyword>
<protein>
    <submittedName>
        <fullName evidence="1">Asp/Glu/hydantoin racemase</fullName>
    </submittedName>
</protein>
<dbReference type="EMBL" id="JACOFX010000002">
    <property type="protein sequence ID" value="MBC3907250.1"/>
    <property type="molecule type" value="Genomic_DNA"/>
</dbReference>
<dbReference type="Proteomes" id="UP000646911">
    <property type="component" value="Unassembled WGS sequence"/>
</dbReference>
<organism evidence="1 2">
    <name type="scientific">Undibacterium umbellatum</name>
    <dbReference type="NCBI Taxonomy" id="2762300"/>
    <lineage>
        <taxon>Bacteria</taxon>
        <taxon>Pseudomonadati</taxon>
        <taxon>Pseudomonadota</taxon>
        <taxon>Betaproteobacteria</taxon>
        <taxon>Burkholderiales</taxon>
        <taxon>Oxalobacteraceae</taxon>
        <taxon>Undibacterium</taxon>
    </lineage>
</organism>
<proteinExistence type="predicted"/>
<reference evidence="1 2" key="1">
    <citation type="submission" date="2020-08" db="EMBL/GenBank/DDBJ databases">
        <title>Novel species isolated from subtropical streams in China.</title>
        <authorList>
            <person name="Lu H."/>
        </authorList>
    </citation>
    <scope>NUCLEOTIDE SEQUENCE [LARGE SCALE GENOMIC DNA]</scope>
    <source>
        <strain evidence="1 2">NL8W</strain>
    </source>
</reference>
<evidence type="ECO:0000313" key="1">
    <source>
        <dbReference type="EMBL" id="MBC3907250.1"/>
    </source>
</evidence>
<evidence type="ECO:0000313" key="2">
    <source>
        <dbReference type="Proteomes" id="UP000646911"/>
    </source>
</evidence>